<dbReference type="AlphaFoldDB" id="A0AAI8YHT6"/>
<feature type="transmembrane region" description="Helical" evidence="2">
    <location>
        <begin position="230"/>
        <end position="255"/>
    </location>
</feature>
<reference evidence="3" key="1">
    <citation type="submission" date="2023-10" db="EMBL/GenBank/DDBJ databases">
        <authorList>
            <person name="Hackl T."/>
        </authorList>
    </citation>
    <scope>NUCLEOTIDE SEQUENCE</scope>
</reference>
<evidence type="ECO:0000256" key="2">
    <source>
        <dbReference type="SAM" id="Phobius"/>
    </source>
</evidence>
<feature type="compositionally biased region" description="Polar residues" evidence="1">
    <location>
        <begin position="534"/>
        <end position="545"/>
    </location>
</feature>
<dbReference type="PANTHER" id="PTHR36424">
    <property type="entry name" value="PHEROMONE-REGULATED MEMBRANE PROTEIN 6"/>
    <property type="match status" value="1"/>
</dbReference>
<dbReference type="InterPro" id="IPR031606">
    <property type="entry name" value="Kch1/2"/>
</dbReference>
<organism evidence="3 4">
    <name type="scientific">Anthostomella pinea</name>
    <dbReference type="NCBI Taxonomy" id="933095"/>
    <lineage>
        <taxon>Eukaryota</taxon>
        <taxon>Fungi</taxon>
        <taxon>Dikarya</taxon>
        <taxon>Ascomycota</taxon>
        <taxon>Pezizomycotina</taxon>
        <taxon>Sordariomycetes</taxon>
        <taxon>Xylariomycetidae</taxon>
        <taxon>Xylariales</taxon>
        <taxon>Xylariaceae</taxon>
        <taxon>Anthostomella</taxon>
    </lineage>
</organism>
<keyword evidence="2" id="KW-1133">Transmembrane helix</keyword>
<feature type="compositionally biased region" description="Polar residues" evidence="1">
    <location>
        <begin position="433"/>
        <end position="443"/>
    </location>
</feature>
<dbReference type="PANTHER" id="PTHR36424:SF1">
    <property type="entry name" value="LOW AFFINITY K(+) TRANSPORTER 1-RELATED"/>
    <property type="match status" value="1"/>
</dbReference>
<feature type="transmembrane region" description="Helical" evidence="2">
    <location>
        <begin position="39"/>
        <end position="64"/>
    </location>
</feature>
<dbReference type="Pfam" id="PF16944">
    <property type="entry name" value="KCH"/>
    <property type="match status" value="1"/>
</dbReference>
<comment type="caution">
    <text evidence="3">The sequence shown here is derived from an EMBL/GenBank/DDBJ whole genome shotgun (WGS) entry which is preliminary data.</text>
</comment>
<feature type="compositionally biased region" description="Polar residues" evidence="1">
    <location>
        <begin position="368"/>
        <end position="377"/>
    </location>
</feature>
<dbReference type="EMBL" id="CAUWAG010000007">
    <property type="protein sequence ID" value="CAJ2505279.1"/>
    <property type="molecule type" value="Genomic_DNA"/>
</dbReference>
<accession>A0AAI8YHT6</accession>
<feature type="region of interest" description="Disordered" evidence="1">
    <location>
        <begin position="399"/>
        <end position="599"/>
    </location>
</feature>
<keyword evidence="4" id="KW-1185">Reference proteome</keyword>
<protein>
    <submittedName>
        <fullName evidence="3">Uu.00g126730.m01.CDS01</fullName>
    </submittedName>
</protein>
<keyword evidence="2" id="KW-0812">Transmembrane</keyword>
<dbReference type="GO" id="GO:0005886">
    <property type="term" value="C:plasma membrane"/>
    <property type="evidence" value="ECO:0007669"/>
    <property type="project" value="InterPro"/>
</dbReference>
<proteinExistence type="predicted"/>
<feature type="transmembrane region" description="Helical" evidence="2">
    <location>
        <begin position="84"/>
        <end position="102"/>
    </location>
</feature>
<feature type="compositionally biased region" description="Polar residues" evidence="1">
    <location>
        <begin position="410"/>
        <end position="425"/>
    </location>
</feature>
<dbReference type="Proteomes" id="UP001295740">
    <property type="component" value="Unassembled WGS sequence"/>
</dbReference>
<dbReference type="GO" id="GO:0015079">
    <property type="term" value="F:potassium ion transmembrane transporter activity"/>
    <property type="evidence" value="ECO:0007669"/>
    <property type="project" value="InterPro"/>
</dbReference>
<evidence type="ECO:0000313" key="4">
    <source>
        <dbReference type="Proteomes" id="UP001295740"/>
    </source>
</evidence>
<gene>
    <name evidence="3" type="ORF">KHLLAP_LOCUS5747</name>
</gene>
<evidence type="ECO:0000256" key="1">
    <source>
        <dbReference type="SAM" id="MobiDB-lite"/>
    </source>
</evidence>
<feature type="region of interest" description="Disordered" evidence="1">
    <location>
        <begin position="341"/>
        <end position="377"/>
    </location>
</feature>
<name>A0AAI8YHT6_9PEZI</name>
<keyword evidence="2" id="KW-0472">Membrane</keyword>
<sequence length="599" mass="65948">MSCFSRKKAVEIRPEQKWDAITLQDFKSSSCFTPFAYGYLYFSLILSIVVYGVDIFTAVNLLAFDTWSSSIEPTQLITFDQAKWIFSICIIASFVNLVFEHLRAMRVMKRGSVAECYLDPLAVRLESVRVGSSGSGWRRFLVFAELTKSRKGAEYVALFTYFSFQSWIRVIFCSGPRQGVNALTLYAVYTSTLIPTDVSSVQSTLGSFFSKLQSLASENTQQAVILSGMLFTLVVWVFAALFLLAGILFYVFFLWHYIPRQDGGLHGYCERKINKRLMRIVTVKVNKALAKEERQRVKAAKKAGEELPVGRQATLPKFLDADDDKLAGMPTMSRNDTMATLPVYTSRPGTPDSIEFNSFDKKRPLPSRQGTNNTTMSTATYSSRAPLISGAAGMGFERSASPAPSLPNVEFSNYQSQARPGTAGSNRGYGQGPQMNHYQTNGSSFGGALVANPSTYSPDALPSMPEPIRSPGPGINPYSRPMPRSINEINGRPGPAARLPFGNDGNSRDGRSSPAPSTYSNRGAPFSPAYPQMRSATNPIASPQRQHFPPQRNMTAPMPPRQHDGYSMARPGAAASQRSMGPGYGYNADLEAQRGPPRY</sequence>
<evidence type="ECO:0000313" key="3">
    <source>
        <dbReference type="EMBL" id="CAJ2505279.1"/>
    </source>
</evidence>